<accession>A0ABQ5ND54</accession>
<dbReference type="SUPFAM" id="SSF51556">
    <property type="entry name" value="Metallo-dependent hydrolases"/>
    <property type="match status" value="1"/>
</dbReference>
<evidence type="ECO:0000313" key="3">
    <source>
        <dbReference type="Proteomes" id="UP001165068"/>
    </source>
</evidence>
<dbReference type="SUPFAM" id="SSF51338">
    <property type="entry name" value="Composite domain of metallo-dependent hydrolases"/>
    <property type="match status" value="1"/>
</dbReference>
<dbReference type="InterPro" id="IPR057744">
    <property type="entry name" value="OTAase-like"/>
</dbReference>
<protein>
    <submittedName>
        <fullName evidence="2">Peptidase M38</fullName>
    </submittedName>
</protein>
<dbReference type="Proteomes" id="UP001165068">
    <property type="component" value="Unassembled WGS sequence"/>
</dbReference>
<dbReference type="EMBL" id="BRZC01000002">
    <property type="protein sequence ID" value="GLC83567.1"/>
    <property type="molecule type" value="Genomic_DNA"/>
</dbReference>
<proteinExistence type="predicted"/>
<dbReference type="PANTHER" id="PTHR43135">
    <property type="entry name" value="ALPHA-D-RIBOSE 1-METHYLPHOSPHONATE 5-TRIPHOSPHATE DIPHOSPHATASE"/>
    <property type="match status" value="1"/>
</dbReference>
<dbReference type="InterPro" id="IPR032466">
    <property type="entry name" value="Metal_Hydrolase"/>
</dbReference>
<dbReference type="Gene3D" id="2.30.40.10">
    <property type="entry name" value="Urease, subunit C, domain 1"/>
    <property type="match status" value="1"/>
</dbReference>
<reference evidence="2" key="1">
    <citation type="submission" date="2022-08" db="EMBL/GenBank/DDBJ databases">
        <title>Draft genome sequence of Microbacterium arabinogalactanolyticum JCM 9171.</title>
        <authorList>
            <person name="Fujita K."/>
            <person name="Ishiwata A."/>
            <person name="Fushinobu S."/>
        </authorList>
    </citation>
    <scope>NUCLEOTIDE SEQUENCE</scope>
    <source>
        <strain evidence="2">JCM 9171</strain>
    </source>
</reference>
<gene>
    <name evidence="2" type="ORF">MIAR_01550</name>
</gene>
<evidence type="ECO:0000313" key="2">
    <source>
        <dbReference type="EMBL" id="GLC83567.1"/>
    </source>
</evidence>
<dbReference type="InterPro" id="IPR011059">
    <property type="entry name" value="Metal-dep_hydrolase_composite"/>
</dbReference>
<name>A0ABQ5ND54_9MICO</name>
<dbReference type="RefSeq" id="WP_285630014.1">
    <property type="nucleotide sequence ID" value="NZ_BAAAUK010000001.1"/>
</dbReference>
<dbReference type="InterPro" id="IPR006680">
    <property type="entry name" value="Amidohydro-rel"/>
</dbReference>
<dbReference type="Pfam" id="PF01979">
    <property type="entry name" value="Amidohydro_1"/>
    <property type="match status" value="1"/>
</dbReference>
<dbReference type="InterPro" id="IPR051781">
    <property type="entry name" value="Metallo-dep_Hydrolase"/>
</dbReference>
<dbReference type="CDD" id="cd01299">
    <property type="entry name" value="Met_dep_hydrolase_A"/>
    <property type="match status" value="1"/>
</dbReference>
<organism evidence="2 3">
    <name type="scientific">Microbacterium arabinogalactanolyticum</name>
    <dbReference type="NCBI Taxonomy" id="69365"/>
    <lineage>
        <taxon>Bacteria</taxon>
        <taxon>Bacillati</taxon>
        <taxon>Actinomycetota</taxon>
        <taxon>Actinomycetes</taxon>
        <taxon>Micrococcales</taxon>
        <taxon>Microbacteriaceae</taxon>
        <taxon>Microbacterium</taxon>
    </lineage>
</organism>
<evidence type="ECO:0000259" key="1">
    <source>
        <dbReference type="Pfam" id="PF01979"/>
    </source>
</evidence>
<keyword evidence="3" id="KW-1185">Reference proteome</keyword>
<comment type="caution">
    <text evidence="2">The sequence shown here is derived from an EMBL/GenBank/DDBJ whole genome shotgun (WGS) entry which is preliminary data.</text>
</comment>
<dbReference type="PANTHER" id="PTHR43135:SF3">
    <property type="entry name" value="ALPHA-D-RIBOSE 1-METHYLPHOSPHONATE 5-TRIPHOSPHATE DIPHOSPHATASE"/>
    <property type="match status" value="1"/>
</dbReference>
<dbReference type="Gene3D" id="3.20.20.140">
    <property type="entry name" value="Metal-dependent hydrolases"/>
    <property type="match status" value="1"/>
</dbReference>
<sequence>MPISSDSPRPAAPIALVGARVLDTDANVLGGPAVVVLRDGLIDEVREGAASAPAGTDAVDVTGRVLMPGLIDAHVHVTQAGTHAEIHDWDSSYHVARSAREMEHMLRRGFTTVRDMGGAETGLARAVEECLFTGPRLLAGGPIFSPTGGHGLTHIVDGEVELRKALRAQFRDGADHIKLTVSGGVIAKMRIEALGFSEQELRAAVDEARLAKRYIGAHAYTAEAVNRALSLGVRTIEHGTYLDDESIRLLTELEDVHLVPTLVALWGMLQGESRGTIGEDARQSVQDLFEVGLQTLRTADSAGVSIGFGTDLHGSGQRLQLEEIRIRARVQTPEAILRSLTISGADIVRRADRIGRVVPGYDADLLLVDTDPRVDLDAIADATRSRLVVTAGEIVD</sequence>
<feature type="domain" description="Amidohydrolase-related" evidence="1">
    <location>
        <begin position="65"/>
        <end position="395"/>
    </location>
</feature>